<feature type="compositionally biased region" description="Polar residues" evidence="11">
    <location>
        <begin position="616"/>
        <end position="628"/>
    </location>
</feature>
<feature type="compositionally biased region" description="Low complexity" evidence="11">
    <location>
        <begin position="716"/>
        <end position="747"/>
    </location>
</feature>
<feature type="region of interest" description="Disordered" evidence="11">
    <location>
        <begin position="1470"/>
        <end position="1515"/>
    </location>
</feature>
<comment type="subcellular location">
    <subcellularLocation>
        <location evidence="1">Endoplasmic reticulum membrane</location>
        <topology evidence="1">Peripheral membrane protein</topology>
        <orientation evidence="1">Cytoplasmic side</orientation>
    </subcellularLocation>
</comment>
<feature type="compositionally biased region" description="Polar residues" evidence="11">
    <location>
        <begin position="1651"/>
        <end position="1676"/>
    </location>
</feature>
<evidence type="ECO:0000313" key="15">
    <source>
        <dbReference type="Proteomes" id="UP001174936"/>
    </source>
</evidence>
<dbReference type="EMBL" id="JAULSV010000002">
    <property type="protein sequence ID" value="KAK0651794.1"/>
    <property type="molecule type" value="Genomic_DNA"/>
</dbReference>
<feature type="compositionally biased region" description="Acidic residues" evidence="11">
    <location>
        <begin position="327"/>
        <end position="347"/>
    </location>
</feature>
<dbReference type="GO" id="GO:0070973">
    <property type="term" value="P:protein localization to endoplasmic reticulum exit site"/>
    <property type="evidence" value="ECO:0007669"/>
    <property type="project" value="TreeGrafter"/>
</dbReference>
<dbReference type="GO" id="GO:0070971">
    <property type="term" value="C:endoplasmic reticulum exit site"/>
    <property type="evidence" value="ECO:0007669"/>
    <property type="project" value="TreeGrafter"/>
</dbReference>
<dbReference type="CDD" id="cd09233">
    <property type="entry name" value="ACE1-Sec16-like"/>
    <property type="match status" value="1"/>
</dbReference>
<dbReference type="Gene3D" id="1.25.40.1030">
    <property type="match status" value="1"/>
</dbReference>
<feature type="compositionally biased region" description="Low complexity" evidence="11">
    <location>
        <begin position="1937"/>
        <end position="1963"/>
    </location>
</feature>
<feature type="region of interest" description="Disordered" evidence="11">
    <location>
        <begin position="249"/>
        <end position="299"/>
    </location>
</feature>
<feature type="compositionally biased region" description="Basic and acidic residues" evidence="11">
    <location>
        <begin position="1766"/>
        <end position="1798"/>
    </location>
</feature>
<feature type="compositionally biased region" description="Gly residues" evidence="11">
    <location>
        <begin position="1803"/>
        <end position="1812"/>
    </location>
</feature>
<feature type="compositionally biased region" description="Acidic residues" evidence="11">
    <location>
        <begin position="373"/>
        <end position="386"/>
    </location>
</feature>
<evidence type="ECO:0000256" key="8">
    <source>
        <dbReference type="ARBA" id="ARBA00023136"/>
    </source>
</evidence>
<name>A0AA39YFP8_9PEZI</name>
<comment type="function">
    <text evidence="9 10">Involved in the initiation of assembly of the COPII coat required for the formation of transport vesicles from the endoplasmic reticulum (ER) and the selection of cargo molecules. Also involved in autophagy.</text>
</comment>
<evidence type="ECO:0000259" key="12">
    <source>
        <dbReference type="Pfam" id="PF12931"/>
    </source>
</evidence>
<evidence type="ECO:0000259" key="13">
    <source>
        <dbReference type="Pfam" id="PF12932"/>
    </source>
</evidence>
<evidence type="ECO:0000256" key="7">
    <source>
        <dbReference type="ARBA" id="ARBA00023006"/>
    </source>
</evidence>
<comment type="similarity">
    <text evidence="2 10">Belongs to the SEC16 family.</text>
</comment>
<sequence length="1987" mass="210866">MLSDAPNASWHPAFMPNSTSDLSRNPPKDVAAFPVHNDDVRADTESLADSDAGEAIHNQSIATDSWFPDYGTSDGWVDDASKAHAAAESSSADVIENGVPEAEAEPTSNASKHFSTMSFTRTVSHEVNWNDDDDAPEWTLPRTGTDPFKFMPANDRTNSFPSVPPPEQSESAELAQSLPTQAETVLQEAEEEEHMALGSAKTEPDAFGASFDEDAEDANFFQQTVGGELNGTMEEDEEARFVEGVPLIHPTEDVPPPKTHHDEAAADLFGAEDGGDDDDFFNHVQEDAQPETFSPLERKSTMQVLGALDVGATNSSFVPLEGTPEVDANDIEDATPEDENQAAEPEEAAPATAAESQQEPTEDLDAKWKAMFGDEEDDELLLDDDAEGKDVDAAAFLGSDDEGFLDDAELPTETEPAVVAPAAASTLPQTPTEPKPVNGRYLPPNSAPTPSALPANPYLPTAPVPAVSAASPYLPAVPSPALQPPVASPYAIPSTAASAPPRYGAAPPPPTQGQSKPQSFVDKAKGGYTSPYDLPMEVVKPKLRPPTQHPLRSTSTPNAPPLGPPAPPRSASMNSPTGPPQAPPFSQPAPSAPSVSRPPAAEKFFEDLPIVAKPPRSSSRQSNHSLPSPTHAGPSYPPPPQANAYAPHAQTGSPPPSQASPYAPPPQTAPPPSQAPSPYAAPPPAQPVADIPKLVAPPPMNPYAQLQTGPGPTPAIPSAAPSRYSPAPSSAPAANGPVPAPATSRYSPAPPAARHPSAGYVANPPVSAPPILPHQPRTSSPLAHFEITHERSRAHAAVNHHTEGGSLVEKRSVSSLYNAHLQRVPTLPPTTEVEEDESQAPAQTPTGYAPTSASASPESRYSQVQHRPRQTPPPSSYPLQSTLSPPKRATSSHGLGSGPHEFAPPQRSQTQSPGKLYGNRNGKPIEPIPRPSSVHDPSAPPPVPHPSAYAPSAAAPAAAPTRSRGFSQNLNLVAPTDGRERDPLQRWKGAPLLSWGVGGTVVTMFPKDVPRYGMNHSVPMVVRSPGEVQVQSVKDIQPLEERLTKFPGPLKGKSKKKETVAWLTAGIESLERDHPHNLYSQLHLSHDDKRLAERVLLWKILRVFVEHDGTLEGNPVVYKAVRDILSPQLETPEGAPTYITGADAGRLGESPVTRMQSDMVDSSTVEQIRKHLLHGDSEKAIWAAADVRLWGHALLLANALAPNLYKQVAQEFVKKEVNFPGHNNESLAALYGVLSGNHDESVDELVPVHARAGLQLVAKNSASGPSKDAMDGLDKWRETLTLILSNRSAGDAQAICSLGNLLAGYGRAEAAHICYMFARTHAIFGGLDDPSSNFVLVGSDHKRQAEQFAKEIEPLLLSEVYEYGQSLAGGSNVVLTSPHLAAYKLQHAYALAEYGYRDKALQYCEAISAAITAQTKRSPYHHPVLEAAVEDLMKRLRQAPKEESNSWIPKPSMNKVSDSVWNRFNKFVAGDDNETAGQGPSNDSEASGPFARVAGGTPTISRPPSANGLETFGATVPSYGMPPPMSNAPIASSAPPTGAASRYAPAAAHPVNHAAAANSYEPGSPYMPRSSMERTSGEFTRTSSDLRRPSSESQRGAHSLYNPNQAPSPTTGYMPYGAGPAPVQEQHATIAPPPPPPQAATSGYQPYGYNPPSSSSDAISGPAQSSDEVNGNTGYQPPSYGYEPPSFTPYEAPAEKENGVAEGSSEPSSYEPPSYQPYSYEAPSYEPDSQPSNENESDEDQKPKPKKKGIMYDDDDDVPMPAVKSSSEKTKEEKDRENAEMFRKAAEEDAKRAAEAKQAKKGWGFGGWFGGGAKKETMDTAAPNKPIRAKLGDAKMSFYYDPEQKRWVNKNGDPKDNEAKKAAPPPPRAAPRSVSSSPAPPMGGPPGPASALDAGRASAPPMGPPRSTMTPPPEAPSPSLAADVNSLGPPPMMRSVSNTSTASAPSRPTTSLSNSSSIDDLLSAAGPRKGAKKPRKSARYVDVMTKE</sequence>
<dbReference type="GO" id="GO:0012507">
    <property type="term" value="C:ER to Golgi transport vesicle membrane"/>
    <property type="evidence" value="ECO:0007669"/>
    <property type="project" value="TreeGrafter"/>
</dbReference>
<dbReference type="GO" id="GO:0016192">
    <property type="term" value="P:vesicle-mediated transport"/>
    <property type="evidence" value="ECO:0007669"/>
    <property type="project" value="UniProtKB-KW"/>
</dbReference>
<feature type="domain" description="Sec16 Sec23-binding" evidence="12">
    <location>
        <begin position="1168"/>
        <end position="1471"/>
    </location>
</feature>
<keyword evidence="5 10" id="KW-0931">ER-Golgi transport</keyword>
<dbReference type="PRINTS" id="PR01217">
    <property type="entry name" value="PRICHEXTENSN"/>
</dbReference>
<feature type="region of interest" description="Disordered" evidence="11">
    <location>
        <begin position="313"/>
        <end position="386"/>
    </location>
</feature>
<feature type="compositionally biased region" description="Pro residues" evidence="11">
    <location>
        <begin position="1878"/>
        <end position="1888"/>
    </location>
</feature>
<feature type="compositionally biased region" description="Pro residues" evidence="11">
    <location>
        <begin position="653"/>
        <end position="686"/>
    </location>
</feature>
<feature type="compositionally biased region" description="Polar residues" evidence="11">
    <location>
        <begin position="1591"/>
        <end position="1611"/>
    </location>
</feature>
<comment type="caution">
    <text evidence="14">The sequence shown here is derived from an EMBL/GenBank/DDBJ whole genome shotgun (WGS) entry which is preliminary data.</text>
</comment>
<dbReference type="FunFam" id="1.25.40.1030:FF:000008">
    <property type="entry name" value="Protein transport protein sec16"/>
    <property type="match status" value="1"/>
</dbReference>
<dbReference type="PANTHER" id="PTHR13402:SF6">
    <property type="entry name" value="SECRETORY 16, ISOFORM I"/>
    <property type="match status" value="1"/>
</dbReference>
<feature type="compositionally biased region" description="Low complexity" evidence="11">
    <location>
        <begin position="348"/>
        <end position="359"/>
    </location>
</feature>
<dbReference type="PANTHER" id="PTHR13402">
    <property type="entry name" value="RGPR-RELATED"/>
    <property type="match status" value="1"/>
</dbReference>
<protein>
    <recommendedName>
        <fullName evidence="10">Protein transport protein sec16</fullName>
    </recommendedName>
</protein>
<feature type="region of interest" description="Disordered" evidence="11">
    <location>
        <begin position="151"/>
        <end position="178"/>
    </location>
</feature>
<feature type="compositionally biased region" description="Polar residues" evidence="11">
    <location>
        <begin position="877"/>
        <end position="894"/>
    </location>
</feature>
<accession>A0AA39YFP8</accession>
<organism evidence="14 15">
    <name type="scientific">Cercophora newfieldiana</name>
    <dbReference type="NCBI Taxonomy" id="92897"/>
    <lineage>
        <taxon>Eukaryota</taxon>
        <taxon>Fungi</taxon>
        <taxon>Dikarya</taxon>
        <taxon>Ascomycota</taxon>
        <taxon>Pezizomycotina</taxon>
        <taxon>Sordariomycetes</taxon>
        <taxon>Sordariomycetidae</taxon>
        <taxon>Sordariales</taxon>
        <taxon>Lasiosphaeriaceae</taxon>
        <taxon>Cercophora</taxon>
    </lineage>
</organism>
<feature type="compositionally biased region" description="Basic and acidic residues" evidence="11">
    <location>
        <begin position="1842"/>
        <end position="1861"/>
    </location>
</feature>
<feature type="region of interest" description="Disordered" evidence="11">
    <location>
        <begin position="1"/>
        <end position="68"/>
    </location>
</feature>
<evidence type="ECO:0000256" key="2">
    <source>
        <dbReference type="ARBA" id="ARBA00005927"/>
    </source>
</evidence>
<keyword evidence="3 10" id="KW-0813">Transport</keyword>
<feature type="compositionally biased region" description="Pro residues" evidence="11">
    <location>
        <begin position="558"/>
        <end position="568"/>
    </location>
</feature>
<gene>
    <name evidence="14" type="ORF">B0T16DRAFT_320756</name>
</gene>
<feature type="compositionally biased region" description="Low complexity" evidence="11">
    <location>
        <begin position="496"/>
        <end position="505"/>
    </location>
</feature>
<feature type="compositionally biased region" description="Pro residues" evidence="11">
    <location>
        <begin position="577"/>
        <end position="591"/>
    </location>
</feature>
<evidence type="ECO:0000313" key="14">
    <source>
        <dbReference type="EMBL" id="KAK0651794.1"/>
    </source>
</evidence>
<feature type="compositionally biased region" description="Basic residues" evidence="11">
    <location>
        <begin position="1969"/>
        <end position="1978"/>
    </location>
</feature>
<dbReference type="GO" id="GO:0007030">
    <property type="term" value="P:Golgi organization"/>
    <property type="evidence" value="ECO:0007669"/>
    <property type="project" value="TreeGrafter"/>
</dbReference>
<evidence type="ECO:0000256" key="3">
    <source>
        <dbReference type="ARBA" id="ARBA00022448"/>
    </source>
</evidence>
<feature type="region of interest" description="Disordered" evidence="11">
    <location>
        <begin position="420"/>
        <end position="804"/>
    </location>
</feature>
<dbReference type="InterPro" id="IPR024298">
    <property type="entry name" value="Sec16_Sec23-bd"/>
</dbReference>
<feature type="compositionally biased region" description="Low complexity" evidence="11">
    <location>
        <begin position="592"/>
        <end position="601"/>
    </location>
</feature>
<feature type="compositionally biased region" description="Polar residues" evidence="11">
    <location>
        <begin position="840"/>
        <end position="865"/>
    </location>
</feature>
<keyword evidence="8 10" id="KW-0472">Membrane</keyword>
<evidence type="ECO:0000256" key="11">
    <source>
        <dbReference type="SAM" id="MobiDB-lite"/>
    </source>
</evidence>
<evidence type="ECO:0000256" key="10">
    <source>
        <dbReference type="RuleBase" id="RU364101"/>
    </source>
</evidence>
<feature type="compositionally biased region" description="Low complexity" evidence="11">
    <location>
        <begin position="946"/>
        <end position="960"/>
    </location>
</feature>
<dbReference type="GO" id="GO:0005789">
    <property type="term" value="C:endoplasmic reticulum membrane"/>
    <property type="evidence" value="ECO:0007669"/>
    <property type="project" value="UniProtKB-SubCell"/>
</dbReference>
<dbReference type="GO" id="GO:0006914">
    <property type="term" value="P:autophagy"/>
    <property type="evidence" value="ECO:0007669"/>
    <property type="project" value="UniProtKB-KW"/>
</dbReference>
<dbReference type="Proteomes" id="UP001174936">
    <property type="component" value="Unassembled WGS sequence"/>
</dbReference>
<proteinExistence type="inferred from homology"/>
<evidence type="ECO:0000256" key="4">
    <source>
        <dbReference type="ARBA" id="ARBA00022824"/>
    </source>
</evidence>
<feature type="region of interest" description="Disordered" evidence="11">
    <location>
        <begin position="1559"/>
        <end position="1987"/>
    </location>
</feature>
<keyword evidence="7 10" id="KW-0072">Autophagy</keyword>
<dbReference type="Pfam" id="PF12932">
    <property type="entry name" value="Sec16"/>
    <property type="match status" value="1"/>
</dbReference>
<evidence type="ECO:0000256" key="5">
    <source>
        <dbReference type="ARBA" id="ARBA00022892"/>
    </source>
</evidence>
<dbReference type="GO" id="GO:0015031">
    <property type="term" value="P:protein transport"/>
    <property type="evidence" value="ECO:0007669"/>
    <property type="project" value="UniProtKB-KW"/>
</dbReference>
<keyword evidence="15" id="KW-1185">Reference proteome</keyword>
<feature type="compositionally biased region" description="Pro residues" evidence="11">
    <location>
        <begin position="475"/>
        <end position="487"/>
    </location>
</feature>
<feature type="compositionally biased region" description="Polar residues" evidence="11">
    <location>
        <begin position="1475"/>
        <end position="1485"/>
    </location>
</feature>
<evidence type="ECO:0000256" key="6">
    <source>
        <dbReference type="ARBA" id="ARBA00022927"/>
    </source>
</evidence>
<reference evidence="14" key="1">
    <citation type="submission" date="2023-06" db="EMBL/GenBank/DDBJ databases">
        <title>Genome-scale phylogeny and comparative genomics of the fungal order Sordariales.</title>
        <authorList>
            <consortium name="Lawrence Berkeley National Laboratory"/>
            <person name="Hensen N."/>
            <person name="Bonometti L."/>
            <person name="Westerberg I."/>
            <person name="Brannstrom I.O."/>
            <person name="Guillou S."/>
            <person name="Cros-Aarteil S."/>
            <person name="Calhoun S."/>
            <person name="Haridas S."/>
            <person name="Kuo A."/>
            <person name="Mondo S."/>
            <person name="Pangilinan J."/>
            <person name="Riley R."/>
            <person name="Labutti K."/>
            <person name="Andreopoulos B."/>
            <person name="Lipzen A."/>
            <person name="Chen C."/>
            <person name="Yanf M."/>
            <person name="Daum C."/>
            <person name="Ng V."/>
            <person name="Clum A."/>
            <person name="Steindorff A."/>
            <person name="Ohm R."/>
            <person name="Martin F."/>
            <person name="Silar P."/>
            <person name="Natvig D."/>
            <person name="Lalanne C."/>
            <person name="Gautier V."/>
            <person name="Ament-Velasquez S.L."/>
            <person name="Kruys A."/>
            <person name="Hutchinson M.I."/>
            <person name="Powell A.J."/>
            <person name="Barry K."/>
            <person name="Miller A.N."/>
            <person name="Grigoriev I.V."/>
            <person name="Debuchy R."/>
            <person name="Gladieux P."/>
            <person name="Thoren M.H."/>
            <person name="Johannesson H."/>
        </authorList>
    </citation>
    <scope>NUCLEOTIDE SEQUENCE</scope>
    <source>
        <strain evidence="14">SMH2532-1</strain>
    </source>
</reference>
<evidence type="ECO:0000256" key="9">
    <source>
        <dbReference type="ARBA" id="ARBA00024687"/>
    </source>
</evidence>
<evidence type="ECO:0000256" key="1">
    <source>
        <dbReference type="ARBA" id="ARBA00004397"/>
    </source>
</evidence>
<feature type="compositionally biased region" description="Low complexity" evidence="11">
    <location>
        <begin position="1702"/>
        <end position="1729"/>
    </location>
</feature>
<dbReference type="Pfam" id="PF12931">
    <property type="entry name" value="TPR_Sec16"/>
    <property type="match status" value="1"/>
</dbReference>
<keyword evidence="4 10" id="KW-0256">Endoplasmic reticulum</keyword>
<dbReference type="InterPro" id="IPR024340">
    <property type="entry name" value="Sec16_CCD"/>
</dbReference>
<feature type="region of interest" description="Disordered" evidence="11">
    <location>
        <begin position="823"/>
        <end position="985"/>
    </location>
</feature>
<feature type="domain" description="Sec16 central conserved" evidence="13">
    <location>
        <begin position="990"/>
        <end position="1109"/>
    </location>
</feature>
<keyword evidence="6 10" id="KW-0653">Protein transport</keyword>
<feature type="compositionally biased region" description="Low complexity" evidence="11">
    <location>
        <begin position="459"/>
        <end position="474"/>
    </location>
</feature>